<feature type="transmembrane region" description="Helical" evidence="1">
    <location>
        <begin position="94"/>
        <end position="111"/>
    </location>
</feature>
<evidence type="ECO:0000256" key="1">
    <source>
        <dbReference type="SAM" id="Phobius"/>
    </source>
</evidence>
<keyword evidence="1" id="KW-0472">Membrane</keyword>
<dbReference type="Proteomes" id="UP000190888">
    <property type="component" value="Unassembled WGS sequence"/>
</dbReference>
<protein>
    <recommendedName>
        <fullName evidence="4">DUF2784 domain-containing protein</fullName>
    </recommendedName>
</protein>
<organism evidence="2 3">
    <name type="scientific">Sediminibacterium ginsengisoli</name>
    <dbReference type="NCBI Taxonomy" id="413434"/>
    <lineage>
        <taxon>Bacteria</taxon>
        <taxon>Pseudomonadati</taxon>
        <taxon>Bacteroidota</taxon>
        <taxon>Chitinophagia</taxon>
        <taxon>Chitinophagales</taxon>
        <taxon>Chitinophagaceae</taxon>
        <taxon>Sediminibacterium</taxon>
    </lineage>
</organism>
<evidence type="ECO:0008006" key="4">
    <source>
        <dbReference type="Google" id="ProtNLM"/>
    </source>
</evidence>
<keyword evidence="3" id="KW-1185">Reference proteome</keyword>
<evidence type="ECO:0000313" key="3">
    <source>
        <dbReference type="Proteomes" id="UP000190888"/>
    </source>
</evidence>
<accession>A0A1T4RL48</accession>
<feature type="transmembrane region" description="Helical" evidence="1">
    <location>
        <begin position="40"/>
        <end position="60"/>
    </location>
</feature>
<keyword evidence="1" id="KW-0812">Transmembrane</keyword>
<evidence type="ECO:0000313" key="2">
    <source>
        <dbReference type="EMBL" id="SKA16401.1"/>
    </source>
</evidence>
<dbReference type="EMBL" id="FUWH01000013">
    <property type="protein sequence ID" value="SKA16401.1"/>
    <property type="molecule type" value="Genomic_DNA"/>
</dbReference>
<dbReference type="OrthoDB" id="573857at2"/>
<proteinExistence type="predicted"/>
<dbReference type="RefSeq" id="WP_078832634.1">
    <property type="nucleotide sequence ID" value="NZ_FUWH01000013.1"/>
</dbReference>
<reference evidence="2 3" key="1">
    <citation type="submission" date="2017-02" db="EMBL/GenBank/DDBJ databases">
        <authorList>
            <person name="Peterson S.W."/>
        </authorList>
    </citation>
    <scope>NUCLEOTIDE SEQUENCE [LARGE SCALE GENOMIC DNA]</scope>
    <source>
        <strain evidence="2 3">DSM 22335</strain>
    </source>
</reference>
<gene>
    <name evidence="2" type="ORF">SAMN04488132_11315</name>
</gene>
<dbReference type="AlphaFoldDB" id="A0A1T4RL48"/>
<feature type="transmembrane region" description="Helical" evidence="1">
    <location>
        <begin position="12"/>
        <end position="34"/>
    </location>
</feature>
<keyword evidence="1" id="KW-1133">Transmembrane helix</keyword>
<sequence>MTIKTKLALVKTIHTLIWVFFNVVIFYMLYAAIANRIDKWLWIGFGLCIIEGLVLLAFRFTCPLTIVARRYTEETKDNFDIYLPVWLARHTKRIYISLVFLIILIVLFRLWQNNNGQ</sequence>
<name>A0A1T4RL48_9BACT</name>